<evidence type="ECO:0000256" key="4">
    <source>
        <dbReference type="PROSITE-ProRule" id="PRU00024"/>
    </source>
</evidence>
<keyword evidence="1" id="KW-0479">Metal-binding</keyword>
<dbReference type="Proteomes" id="UP000694546">
    <property type="component" value="Chromosome 8"/>
</dbReference>
<dbReference type="PROSITE" id="PS50119">
    <property type="entry name" value="ZF_BBOX"/>
    <property type="match status" value="1"/>
</dbReference>
<keyword evidence="10" id="KW-1185">Reference proteome</keyword>
<dbReference type="GeneID" id="115549487"/>
<dbReference type="InterPro" id="IPR013083">
    <property type="entry name" value="Znf_RING/FYVE/PHD"/>
</dbReference>
<evidence type="ECO:0000259" key="6">
    <source>
        <dbReference type="PROSITE" id="PS50089"/>
    </source>
</evidence>
<dbReference type="GeneTree" id="ENSGT00940000165001"/>
<dbReference type="SUPFAM" id="SSF49899">
    <property type="entry name" value="Concanavalin A-like lectins/glucanases"/>
    <property type="match status" value="1"/>
</dbReference>
<dbReference type="PANTHER" id="PTHR25465:SF73">
    <property type="entry name" value="E3 UBIQUITIN_ISG15 LIGASE TRIM25 ISOFORM X1"/>
    <property type="match status" value="1"/>
</dbReference>
<dbReference type="InterPro" id="IPR001870">
    <property type="entry name" value="B30.2/SPRY"/>
</dbReference>
<organism evidence="9 10">
    <name type="scientific">Gadus morhua</name>
    <name type="common">Atlantic cod</name>
    <dbReference type="NCBI Taxonomy" id="8049"/>
    <lineage>
        <taxon>Eukaryota</taxon>
        <taxon>Metazoa</taxon>
        <taxon>Chordata</taxon>
        <taxon>Craniata</taxon>
        <taxon>Vertebrata</taxon>
        <taxon>Euteleostomi</taxon>
        <taxon>Actinopterygii</taxon>
        <taxon>Neopterygii</taxon>
        <taxon>Teleostei</taxon>
        <taxon>Neoteleostei</taxon>
        <taxon>Acanthomorphata</taxon>
        <taxon>Zeiogadaria</taxon>
        <taxon>Gadariae</taxon>
        <taxon>Gadiformes</taxon>
        <taxon>Gadoidei</taxon>
        <taxon>Gadidae</taxon>
        <taxon>Gadus</taxon>
    </lineage>
</organism>
<evidence type="ECO:0000313" key="9">
    <source>
        <dbReference type="Ensembl" id="ENSGMOP00000016256.2"/>
    </source>
</evidence>
<dbReference type="Pfam" id="PF13765">
    <property type="entry name" value="PRY"/>
    <property type="match status" value="1"/>
</dbReference>
<evidence type="ECO:0000256" key="3">
    <source>
        <dbReference type="ARBA" id="ARBA00022833"/>
    </source>
</evidence>
<sequence length="497" mass="55635">MDDRERTPLEVFLTCPVCQDLFTEPRQLQCGHSICMSCLESMVGHSTELPFRCPDCRAYFGKIVEVQKSYALASIVDDFKETLKQMEKKAAKVYCDCCPDDDDDDDKPLAVKTCLKCEVSLCSEHVQTHLERRAFAAHLLVPPLADLPDRKCPQHEDQVLRYYCPTSRRYVCSACTLEGKRSALVTDAASALGRRMTEYMDQRFQMIEGQINKLQDDIDNDKVKRKPGDSSLNSVTVILLCLWIIVVYYSYSFSVDNQTLTDTVKSQQARLHDIYSTVAELFVENPLHLRRDPENEAQGKTSQEVPLTLDLGTANPHIWVSGDLRSAQLVMTHLDYPVLDTRFDDISQILSIQCFGAGNHTWIVEAEGHWEVAVTHKGIPRKGSSAFGDDSRSWSLVREGDGEPLYAVHRRVRTRLTAASKSKRMAVAVDFGKGSITFSGVGANGGFTRLHEFHAQMTEPVCLGLGLGLYSLDPHSRARILGATSDNQPRHRVANGS</sequence>
<feature type="domain" description="RING-type" evidence="6">
    <location>
        <begin position="15"/>
        <end position="57"/>
    </location>
</feature>
<evidence type="ECO:0000259" key="7">
    <source>
        <dbReference type="PROSITE" id="PS50119"/>
    </source>
</evidence>
<name>A0A8C4ZLK3_GADMO</name>
<keyword evidence="2 4" id="KW-0863">Zinc-finger</keyword>
<accession>A0A8C4ZLK3</accession>
<dbReference type="PANTHER" id="PTHR25465">
    <property type="entry name" value="B-BOX DOMAIN CONTAINING"/>
    <property type="match status" value="1"/>
</dbReference>
<keyword evidence="5" id="KW-0812">Transmembrane</keyword>
<reference evidence="9" key="2">
    <citation type="submission" date="2025-09" db="UniProtKB">
        <authorList>
            <consortium name="Ensembl"/>
        </authorList>
    </citation>
    <scope>IDENTIFICATION</scope>
</reference>
<dbReference type="AlphaFoldDB" id="A0A8C4ZLK3"/>
<evidence type="ECO:0000256" key="2">
    <source>
        <dbReference type="ARBA" id="ARBA00022771"/>
    </source>
</evidence>
<evidence type="ECO:0000256" key="1">
    <source>
        <dbReference type="ARBA" id="ARBA00022723"/>
    </source>
</evidence>
<evidence type="ECO:0000256" key="5">
    <source>
        <dbReference type="SAM" id="Phobius"/>
    </source>
</evidence>
<dbReference type="SMART" id="SM00184">
    <property type="entry name" value="RING"/>
    <property type="match status" value="1"/>
</dbReference>
<evidence type="ECO:0000259" key="8">
    <source>
        <dbReference type="PROSITE" id="PS50188"/>
    </source>
</evidence>
<dbReference type="PROSITE" id="PS00518">
    <property type="entry name" value="ZF_RING_1"/>
    <property type="match status" value="1"/>
</dbReference>
<feature type="domain" description="B box-type" evidence="7">
    <location>
        <begin position="147"/>
        <end position="192"/>
    </location>
</feature>
<dbReference type="Pfam" id="PF15227">
    <property type="entry name" value="zf-C3HC4_4"/>
    <property type="match status" value="1"/>
</dbReference>
<dbReference type="Ensembl" id="ENSGMOT00000016671.2">
    <property type="protein sequence ID" value="ENSGMOP00000016256.2"/>
    <property type="gene ID" value="ENSGMOG00000015192.2"/>
</dbReference>
<dbReference type="Gene3D" id="2.60.120.920">
    <property type="match status" value="1"/>
</dbReference>
<dbReference type="Gene3D" id="3.30.160.60">
    <property type="entry name" value="Classic Zinc Finger"/>
    <property type="match status" value="1"/>
</dbReference>
<evidence type="ECO:0000313" key="10">
    <source>
        <dbReference type="Proteomes" id="UP000694546"/>
    </source>
</evidence>
<dbReference type="CDD" id="cd19756">
    <property type="entry name" value="Bbox2"/>
    <property type="match status" value="1"/>
</dbReference>
<dbReference type="InterPro" id="IPR000315">
    <property type="entry name" value="Znf_B-box"/>
</dbReference>
<dbReference type="InterPro" id="IPR043136">
    <property type="entry name" value="B30.2/SPRY_sf"/>
</dbReference>
<dbReference type="InterPro" id="IPR006574">
    <property type="entry name" value="PRY"/>
</dbReference>
<dbReference type="InterPro" id="IPR017907">
    <property type="entry name" value="Znf_RING_CS"/>
</dbReference>
<feature type="domain" description="B30.2/SPRY" evidence="8">
    <location>
        <begin position="287"/>
        <end position="486"/>
    </location>
</feature>
<dbReference type="PRINTS" id="PR01407">
    <property type="entry name" value="BUTYPHLNCDUF"/>
</dbReference>
<dbReference type="PROSITE" id="PS50188">
    <property type="entry name" value="B302_SPRY"/>
    <property type="match status" value="1"/>
</dbReference>
<reference evidence="9" key="1">
    <citation type="submission" date="2025-08" db="UniProtKB">
        <authorList>
            <consortium name="Ensembl"/>
        </authorList>
    </citation>
    <scope>IDENTIFICATION</scope>
</reference>
<keyword evidence="5" id="KW-1133">Transmembrane helix</keyword>
<dbReference type="InterPro" id="IPR051051">
    <property type="entry name" value="E3_ubiq-ligase_TRIM/RNF"/>
</dbReference>
<dbReference type="GO" id="GO:0008270">
    <property type="term" value="F:zinc ion binding"/>
    <property type="evidence" value="ECO:0007669"/>
    <property type="project" value="UniProtKB-KW"/>
</dbReference>
<dbReference type="InterPro" id="IPR001841">
    <property type="entry name" value="Znf_RING"/>
</dbReference>
<dbReference type="SUPFAM" id="SSF57845">
    <property type="entry name" value="B-box zinc-binding domain"/>
    <property type="match status" value="1"/>
</dbReference>
<feature type="transmembrane region" description="Helical" evidence="5">
    <location>
        <begin position="232"/>
        <end position="251"/>
    </location>
</feature>
<dbReference type="SUPFAM" id="SSF57850">
    <property type="entry name" value="RING/U-box"/>
    <property type="match status" value="1"/>
</dbReference>
<dbReference type="InterPro" id="IPR013320">
    <property type="entry name" value="ConA-like_dom_sf"/>
</dbReference>
<gene>
    <name evidence="9" type="primary">LOC115549487</name>
</gene>
<dbReference type="RefSeq" id="XP_030220585.1">
    <property type="nucleotide sequence ID" value="XM_030364725.1"/>
</dbReference>
<keyword evidence="5" id="KW-0472">Membrane</keyword>
<proteinExistence type="predicted"/>
<dbReference type="Gene3D" id="3.30.40.10">
    <property type="entry name" value="Zinc/RING finger domain, C3HC4 (zinc finger)"/>
    <property type="match status" value="1"/>
</dbReference>
<dbReference type="GO" id="GO:0005737">
    <property type="term" value="C:cytoplasm"/>
    <property type="evidence" value="ECO:0007669"/>
    <property type="project" value="UniProtKB-ARBA"/>
</dbReference>
<dbReference type="PROSITE" id="PS50089">
    <property type="entry name" value="ZF_RING_2"/>
    <property type="match status" value="1"/>
</dbReference>
<dbReference type="OMA" id="THVWEVE"/>
<dbReference type="InterPro" id="IPR003879">
    <property type="entry name" value="Butyrophylin_SPRY"/>
</dbReference>
<keyword evidence="3" id="KW-0862">Zinc</keyword>
<dbReference type="SMART" id="SM00589">
    <property type="entry name" value="PRY"/>
    <property type="match status" value="1"/>
</dbReference>
<protein>
    <submittedName>
        <fullName evidence="9">E3 ubiquitin/ISG15 ligase TRIM25-like</fullName>
    </submittedName>
</protein>
<dbReference type="Gene3D" id="4.10.830.40">
    <property type="match status" value="1"/>
</dbReference>